<organism evidence="2 3">
    <name type="scientific">Pedobacter nutrimenti</name>
    <dbReference type="NCBI Taxonomy" id="1241337"/>
    <lineage>
        <taxon>Bacteria</taxon>
        <taxon>Pseudomonadati</taxon>
        <taxon>Bacteroidota</taxon>
        <taxon>Sphingobacteriia</taxon>
        <taxon>Sphingobacteriales</taxon>
        <taxon>Sphingobacteriaceae</taxon>
        <taxon>Pedobacter</taxon>
    </lineage>
</organism>
<sequence length="403" mass="45599">MDKKKLKVYIASNVGIDYFFFLAKTLKEADYEVEPVFLITEVNYRKWTKASGLKKIWLRLQMYVFYPGLLLFKACICDKKSIFVITSNTFFAPVLMSYILHLRKVKVIHLLYDLFPDALEIAGAFRRSSFLSKGIGNIMRRSQAKCDATVYLGDFLKFHAEKRWGRSKSSETIDISTDLALYTESFVHNPPSSKLIIHYGGQLGHLHDAISIVESIKYIYTSDIADLVEFNFYVSGAQAQFVKNALKGYPIKVISAVPSYEWRKDIRNFHIGLVSLSPGGASVCLPSKTYGMMAGGMAILAICPEWSDLAVLVKSINAGYVVNNSIYSSSLELNDGDYLDNVAKKRSITEIVECFYTTVKTILNQKDLLLEKRTNAYKGVRAKHDVIQLSEKWDKLIRDVSGK</sequence>
<reference evidence="2 3" key="1">
    <citation type="submission" date="2018-06" db="EMBL/GenBank/DDBJ databases">
        <title>Genomic Encyclopedia of Archaeal and Bacterial Type Strains, Phase II (KMG-II): from individual species to whole genera.</title>
        <authorList>
            <person name="Goeker M."/>
        </authorList>
    </citation>
    <scope>NUCLEOTIDE SEQUENCE [LARGE SCALE GENOMIC DNA]</scope>
    <source>
        <strain evidence="2 3">DSM 27372</strain>
    </source>
</reference>
<dbReference type="RefSeq" id="WP_110827612.1">
    <property type="nucleotide sequence ID" value="NZ_QKLU01000002.1"/>
</dbReference>
<proteinExistence type="predicted"/>
<evidence type="ECO:0000256" key="1">
    <source>
        <dbReference type="SAM" id="Phobius"/>
    </source>
</evidence>
<protein>
    <recommendedName>
        <fullName evidence="4">Glycosyltransferase involved in cell wall biosynthesis</fullName>
    </recommendedName>
</protein>
<keyword evidence="1" id="KW-1133">Transmembrane helix</keyword>
<keyword evidence="3" id="KW-1185">Reference proteome</keyword>
<dbReference type="Proteomes" id="UP000248198">
    <property type="component" value="Unassembled WGS sequence"/>
</dbReference>
<dbReference type="AlphaFoldDB" id="A0A318UH35"/>
<keyword evidence="1" id="KW-0472">Membrane</keyword>
<dbReference type="OrthoDB" id="9794575at2"/>
<keyword evidence="1" id="KW-0812">Transmembrane</keyword>
<evidence type="ECO:0000313" key="3">
    <source>
        <dbReference type="Proteomes" id="UP000248198"/>
    </source>
</evidence>
<dbReference type="SUPFAM" id="SSF53756">
    <property type="entry name" value="UDP-Glycosyltransferase/glycogen phosphorylase"/>
    <property type="match status" value="1"/>
</dbReference>
<name>A0A318UH35_9SPHI</name>
<evidence type="ECO:0000313" key="2">
    <source>
        <dbReference type="EMBL" id="PYF75453.1"/>
    </source>
</evidence>
<evidence type="ECO:0008006" key="4">
    <source>
        <dbReference type="Google" id="ProtNLM"/>
    </source>
</evidence>
<accession>A0A318UH35</accession>
<dbReference type="EMBL" id="QKLU01000002">
    <property type="protein sequence ID" value="PYF75453.1"/>
    <property type="molecule type" value="Genomic_DNA"/>
</dbReference>
<feature type="transmembrane region" description="Helical" evidence="1">
    <location>
        <begin position="82"/>
        <end position="100"/>
    </location>
</feature>
<comment type="caution">
    <text evidence="2">The sequence shown here is derived from an EMBL/GenBank/DDBJ whole genome shotgun (WGS) entry which is preliminary data.</text>
</comment>
<gene>
    <name evidence="2" type="ORF">B0O44_1022</name>
</gene>